<dbReference type="Gene3D" id="3.40.50.300">
    <property type="entry name" value="P-loop containing nucleotide triphosphate hydrolases"/>
    <property type="match status" value="1"/>
</dbReference>
<organism evidence="2 3">
    <name type="scientific">Saccharopolyspora gregorii</name>
    <dbReference type="NCBI Taxonomy" id="33914"/>
    <lineage>
        <taxon>Bacteria</taxon>
        <taxon>Bacillati</taxon>
        <taxon>Actinomycetota</taxon>
        <taxon>Actinomycetes</taxon>
        <taxon>Pseudonocardiales</taxon>
        <taxon>Pseudonocardiaceae</taxon>
        <taxon>Saccharopolyspora</taxon>
    </lineage>
</organism>
<dbReference type="InterPro" id="IPR027417">
    <property type="entry name" value="P-loop_NTPase"/>
</dbReference>
<accession>A0ABP6S2K3</accession>
<evidence type="ECO:0000313" key="2">
    <source>
        <dbReference type="EMBL" id="GAA3366456.1"/>
    </source>
</evidence>
<keyword evidence="3" id="KW-1185">Reference proteome</keyword>
<sequence>MLSLLATHSPEELNVVLVEAVGGTAFADFQDAPHVSALITDLAGDPELVDRLHDALSGRSTTGRPGSTRSARAPCGSTANCA</sequence>
<gene>
    <name evidence="2" type="ORF">GCM10020366_70170</name>
</gene>
<evidence type="ECO:0000256" key="1">
    <source>
        <dbReference type="SAM" id="MobiDB-lite"/>
    </source>
</evidence>
<protein>
    <submittedName>
        <fullName evidence="2">Uncharacterized protein</fullName>
    </submittedName>
</protein>
<feature type="compositionally biased region" description="Polar residues" evidence="1">
    <location>
        <begin position="58"/>
        <end position="70"/>
    </location>
</feature>
<evidence type="ECO:0000313" key="3">
    <source>
        <dbReference type="Proteomes" id="UP001500483"/>
    </source>
</evidence>
<dbReference type="Proteomes" id="UP001500483">
    <property type="component" value="Unassembled WGS sequence"/>
</dbReference>
<feature type="region of interest" description="Disordered" evidence="1">
    <location>
        <begin position="56"/>
        <end position="82"/>
    </location>
</feature>
<reference evidence="3" key="1">
    <citation type="journal article" date="2019" name="Int. J. Syst. Evol. Microbiol.">
        <title>The Global Catalogue of Microorganisms (GCM) 10K type strain sequencing project: providing services to taxonomists for standard genome sequencing and annotation.</title>
        <authorList>
            <consortium name="The Broad Institute Genomics Platform"/>
            <consortium name="The Broad Institute Genome Sequencing Center for Infectious Disease"/>
            <person name="Wu L."/>
            <person name="Ma J."/>
        </authorList>
    </citation>
    <scope>NUCLEOTIDE SEQUENCE [LARGE SCALE GENOMIC DNA]</scope>
    <source>
        <strain evidence="3">JCM 9687</strain>
    </source>
</reference>
<dbReference type="EMBL" id="BAAAYK010000040">
    <property type="protein sequence ID" value="GAA3366456.1"/>
    <property type="molecule type" value="Genomic_DNA"/>
</dbReference>
<proteinExistence type="predicted"/>
<name>A0ABP6S2K3_9PSEU</name>
<comment type="caution">
    <text evidence="2">The sequence shown here is derived from an EMBL/GenBank/DDBJ whole genome shotgun (WGS) entry which is preliminary data.</text>
</comment>